<feature type="compositionally biased region" description="Polar residues" evidence="1">
    <location>
        <begin position="404"/>
        <end position="449"/>
    </location>
</feature>
<dbReference type="EMBL" id="KB706632">
    <property type="protein sequence ID" value="EMR66526.1"/>
    <property type="molecule type" value="Genomic_DNA"/>
</dbReference>
<gene>
    <name evidence="2" type="ORF">UCREL1_6485</name>
</gene>
<feature type="compositionally biased region" description="Low complexity" evidence="1">
    <location>
        <begin position="128"/>
        <end position="139"/>
    </location>
</feature>
<feature type="compositionally biased region" description="Low complexity" evidence="1">
    <location>
        <begin position="450"/>
        <end position="481"/>
    </location>
</feature>
<feature type="compositionally biased region" description="Basic and acidic residues" evidence="1">
    <location>
        <begin position="197"/>
        <end position="207"/>
    </location>
</feature>
<dbReference type="OMA" id="EMSSFPM"/>
<organism evidence="2 3">
    <name type="scientific">Eutypa lata (strain UCR-EL1)</name>
    <name type="common">Grapevine dieback disease fungus</name>
    <name type="synonym">Eutypa armeniacae</name>
    <dbReference type="NCBI Taxonomy" id="1287681"/>
    <lineage>
        <taxon>Eukaryota</taxon>
        <taxon>Fungi</taxon>
        <taxon>Dikarya</taxon>
        <taxon>Ascomycota</taxon>
        <taxon>Pezizomycotina</taxon>
        <taxon>Sordariomycetes</taxon>
        <taxon>Xylariomycetidae</taxon>
        <taxon>Xylariales</taxon>
        <taxon>Diatrypaceae</taxon>
        <taxon>Eutypa</taxon>
    </lineage>
</organism>
<dbReference type="eggNOG" id="KOG1101">
    <property type="taxonomic scope" value="Eukaryota"/>
</dbReference>
<accession>M7T9K8</accession>
<feature type="compositionally biased region" description="Basic residues" evidence="1">
    <location>
        <begin position="74"/>
        <end position="83"/>
    </location>
</feature>
<feature type="compositionally biased region" description="Basic residues" evidence="1">
    <location>
        <begin position="181"/>
        <end position="195"/>
    </location>
</feature>
<dbReference type="STRING" id="1287681.M7T9K8"/>
<dbReference type="OrthoDB" id="2196114at2759"/>
<name>M7T9K8_EUTLA</name>
<dbReference type="Proteomes" id="UP000012174">
    <property type="component" value="Unassembled WGS sequence"/>
</dbReference>
<keyword evidence="3" id="KW-1185">Reference proteome</keyword>
<dbReference type="AlphaFoldDB" id="M7T9K8"/>
<reference evidence="3" key="1">
    <citation type="journal article" date="2013" name="Genome Announc.">
        <title>Draft genome sequence of the grapevine dieback fungus Eutypa lata UCR-EL1.</title>
        <authorList>
            <person name="Blanco-Ulate B."/>
            <person name="Rolshausen P.E."/>
            <person name="Cantu D."/>
        </authorList>
    </citation>
    <scope>NUCLEOTIDE SEQUENCE [LARGE SCALE GENOMIC DNA]</scope>
    <source>
        <strain evidence="3">UCR-EL1</strain>
    </source>
</reference>
<feature type="compositionally biased region" description="Acidic residues" evidence="1">
    <location>
        <begin position="268"/>
        <end position="285"/>
    </location>
</feature>
<dbReference type="KEGG" id="ela:UCREL1_6485"/>
<sequence>MTQGSTKRGRTKKATTARGKKTRAKKDEVVEVLEDPPEIQEEAPPPPPKPTRGRKRASDAIEDSVMTAAEAPAPKKRATRGRRSNTVDTSIVDPQPDVDMTETKPVPISKAKGKKGRASNTRATRKNSAASNMSVVSVAEADDEHLMDDEELNRQLEADLDRPLSDDENIAADSDSERKKVPAKPKKAAAKKGAAKKSQDTQSHHAMFDPSPAEVDEADVDAELKALEAEMEVDPPETLQVPKKGRKAGTRKVSKQTKKTQKPVPVEPEPEPEPELVPEPDADELAEGHEESFMSNATVLNKRTSLSIEPPKKKRGRPSKKASLVKATAAAESAAAAAASQVPAIVKSSPKTATAHIDFAQPEDQRGDTPTTSPPPRLLQQQRSSSPIRSATSPAAQEHDELQRPTTPSAHVASTPSAKQATISPSQSPQSSDAENQPPSSRPSNAGSSTRAALAPVAVATTPVRSSPSKSTNTTRKNNTTIANLQSSHPWTSVDLDVVFDNLDKENPAGLSKSLGVGGTGTGTSTVVDLATPEKRMTVEEWIHHNAGQAEQKLRRECEAMVSAFEREGGRAMVALEGLVVEA</sequence>
<feature type="compositionally biased region" description="Basic residues" evidence="1">
    <location>
        <begin position="243"/>
        <end position="261"/>
    </location>
</feature>
<feature type="region of interest" description="Disordered" evidence="1">
    <location>
        <begin position="1"/>
        <end position="486"/>
    </location>
</feature>
<evidence type="ECO:0000256" key="1">
    <source>
        <dbReference type="SAM" id="MobiDB-lite"/>
    </source>
</evidence>
<feature type="compositionally biased region" description="Basic residues" evidence="1">
    <location>
        <begin position="7"/>
        <end position="24"/>
    </location>
</feature>
<feature type="compositionally biased region" description="Acidic residues" evidence="1">
    <location>
        <begin position="30"/>
        <end position="41"/>
    </location>
</feature>
<feature type="compositionally biased region" description="Polar residues" evidence="1">
    <location>
        <begin position="379"/>
        <end position="395"/>
    </location>
</feature>
<dbReference type="HOGENOM" id="CLU_010318_1_1_1"/>
<evidence type="ECO:0000313" key="3">
    <source>
        <dbReference type="Proteomes" id="UP000012174"/>
    </source>
</evidence>
<protein>
    <submittedName>
        <fullName evidence="2">Putative chromosome segregation protein</fullName>
    </submittedName>
</protein>
<proteinExistence type="predicted"/>
<feature type="compositionally biased region" description="Polar residues" evidence="1">
    <location>
        <begin position="293"/>
        <end position="307"/>
    </location>
</feature>
<evidence type="ECO:0000313" key="2">
    <source>
        <dbReference type="EMBL" id="EMR66526.1"/>
    </source>
</evidence>
<feature type="compositionally biased region" description="Low complexity" evidence="1">
    <location>
        <begin position="321"/>
        <end position="347"/>
    </location>
</feature>
<feature type="compositionally biased region" description="Acidic residues" evidence="1">
    <location>
        <begin position="140"/>
        <end position="151"/>
    </location>
</feature>
<feature type="compositionally biased region" description="Basic and acidic residues" evidence="1">
    <location>
        <begin position="152"/>
        <end position="165"/>
    </location>
</feature>